<sequence length="520" mass="58875">MTLNRPFIRSIVTLSTLMVLTSSANASSEPQPLVLENAGDSIEISSEYLGYNNQTGGTPEPWNNKQRLKSLVKASPAMLRYPGGTISTYWDMRNDRVFKSGPAVDLEKDVVLNENYIIGWMRKLAATPHSNSLENFSKIVKAYPNPEDAPKFVFVANMVTPGHDYYEQLWGRPVDPTPLSNDWWKMLNDRYKRNTEALDRALEHGLTVEHIELGNEFFFGITAEPYISGGQMFKQKPGEWKRDFYGKFVTGAFPSLGEAYAYAANDWAKKLKASYPGVQIAAVGGDATSPEQADRRRKWNLNVVPLLDKELIDALSLHIYIGKPGDLDLSRGEAALESWTHYWTDHWDEMTALSAIPEDADIWLTEWDNAFMKHPKDWAHALMGSFTLSEFLDTKQITLTNYHQFDSARIEDQLTPIAQTLRLWSLASRGRNQANRIHFKNTSDLLFTWQFSGDNQSATYIISNLTEKPYTLAANQLPSEVTERIQSATNNLTTESEIGETSEKIQEQVTIPPFSLTLLR</sequence>
<organism evidence="2 3">
    <name type="scientific">Pelagicoccus mobilis</name>
    <dbReference type="NCBI Taxonomy" id="415221"/>
    <lineage>
        <taxon>Bacteria</taxon>
        <taxon>Pseudomonadati</taxon>
        <taxon>Verrucomicrobiota</taxon>
        <taxon>Opitutia</taxon>
        <taxon>Puniceicoccales</taxon>
        <taxon>Pelagicoccaceae</taxon>
        <taxon>Pelagicoccus</taxon>
    </lineage>
</organism>
<evidence type="ECO:0008006" key="4">
    <source>
        <dbReference type="Google" id="ProtNLM"/>
    </source>
</evidence>
<reference evidence="2" key="1">
    <citation type="submission" date="2021-01" db="EMBL/GenBank/DDBJ databases">
        <title>Modified the classification status of verrucomicrobia.</title>
        <authorList>
            <person name="Feng X."/>
        </authorList>
    </citation>
    <scope>NUCLEOTIDE SEQUENCE</scope>
    <source>
        <strain evidence="2">KCTC 13126</strain>
    </source>
</reference>
<evidence type="ECO:0000313" key="2">
    <source>
        <dbReference type="EMBL" id="MBK1875504.1"/>
    </source>
</evidence>
<evidence type="ECO:0000256" key="1">
    <source>
        <dbReference type="SAM" id="SignalP"/>
    </source>
</evidence>
<keyword evidence="1" id="KW-0732">Signal</keyword>
<gene>
    <name evidence="2" type="ORF">JIN87_01425</name>
</gene>
<name>A0A934RUS0_9BACT</name>
<feature type="signal peptide" evidence="1">
    <location>
        <begin position="1"/>
        <end position="26"/>
    </location>
</feature>
<dbReference type="InterPro" id="IPR017853">
    <property type="entry name" value="GH"/>
</dbReference>
<accession>A0A934RUS0</accession>
<comment type="caution">
    <text evidence="2">The sequence shown here is derived from an EMBL/GenBank/DDBJ whole genome shotgun (WGS) entry which is preliminary data.</text>
</comment>
<evidence type="ECO:0000313" key="3">
    <source>
        <dbReference type="Proteomes" id="UP000617628"/>
    </source>
</evidence>
<feature type="chain" id="PRO_5037872043" description="Alpha-L-arabinofuranosidase" evidence="1">
    <location>
        <begin position="27"/>
        <end position="520"/>
    </location>
</feature>
<dbReference type="Gene3D" id="3.20.20.80">
    <property type="entry name" value="Glycosidases"/>
    <property type="match status" value="1"/>
</dbReference>
<dbReference type="SUPFAM" id="SSF51445">
    <property type="entry name" value="(Trans)glycosidases"/>
    <property type="match status" value="1"/>
</dbReference>
<dbReference type="EMBL" id="JAENIL010000002">
    <property type="protein sequence ID" value="MBK1875504.1"/>
    <property type="molecule type" value="Genomic_DNA"/>
</dbReference>
<protein>
    <recommendedName>
        <fullName evidence="4">Alpha-L-arabinofuranosidase</fullName>
    </recommendedName>
</protein>
<keyword evidence="3" id="KW-1185">Reference proteome</keyword>
<dbReference type="Proteomes" id="UP000617628">
    <property type="component" value="Unassembled WGS sequence"/>
</dbReference>
<proteinExistence type="predicted"/>
<dbReference type="AlphaFoldDB" id="A0A934RUS0"/>
<dbReference type="RefSeq" id="WP_200353721.1">
    <property type="nucleotide sequence ID" value="NZ_JAENIL010000002.1"/>
</dbReference>